<evidence type="ECO:0000313" key="1">
    <source>
        <dbReference type="EMBL" id="MDR7664641.1"/>
    </source>
</evidence>
<reference evidence="2" key="1">
    <citation type="submission" date="2023-07" db="EMBL/GenBank/DDBJ databases">
        <title>Whole-genome sequencing of a new Methanosarcina sp. Z-7115.</title>
        <authorList>
            <person name="Zhilina T.N."/>
            <person name="Merkel A.Y."/>
        </authorList>
    </citation>
    <scope>NUCLEOTIDE SEQUENCE [LARGE SCALE GENOMIC DNA]</scope>
    <source>
        <strain evidence="2">Z-7115</strain>
    </source>
</reference>
<protein>
    <submittedName>
        <fullName evidence="1">Uncharacterized protein</fullName>
    </submittedName>
</protein>
<accession>A0ABU2CY28</accession>
<name>A0ABU2CY28_9EURY</name>
<organism evidence="1 2">
    <name type="scientific">Methanosarcina baikalica</name>
    <dbReference type="NCBI Taxonomy" id="3073890"/>
    <lineage>
        <taxon>Archaea</taxon>
        <taxon>Methanobacteriati</taxon>
        <taxon>Methanobacteriota</taxon>
        <taxon>Stenosarchaea group</taxon>
        <taxon>Methanomicrobia</taxon>
        <taxon>Methanosarcinales</taxon>
        <taxon>Methanosarcinaceae</taxon>
        <taxon>Methanosarcina</taxon>
    </lineage>
</organism>
<keyword evidence="2" id="KW-1185">Reference proteome</keyword>
<proteinExistence type="predicted"/>
<sequence length="129" mass="15425">MELDISEQDPEEMDLTDVVLEYDELVSAISILEKRREELRTHILNALMEKDIDVLRIGNVELRRQKVEWKLWQVNRLKSYLKKRELWNIVESVDRRTLSKLIEKGILTEEELKGTYDVETRYSLHVGRV</sequence>
<comment type="caution">
    <text evidence="1">The sequence shown here is derived from an EMBL/GenBank/DDBJ whole genome shotgun (WGS) entry which is preliminary data.</text>
</comment>
<evidence type="ECO:0000313" key="2">
    <source>
        <dbReference type="Proteomes" id="UP001246244"/>
    </source>
</evidence>
<dbReference type="RefSeq" id="WP_310574666.1">
    <property type="nucleotide sequence ID" value="NZ_JAVKPK010000005.1"/>
</dbReference>
<gene>
    <name evidence="1" type="ORF">RG963_02330</name>
</gene>
<dbReference type="Proteomes" id="UP001246244">
    <property type="component" value="Unassembled WGS sequence"/>
</dbReference>
<dbReference type="EMBL" id="JAVKPK010000005">
    <property type="protein sequence ID" value="MDR7664641.1"/>
    <property type="molecule type" value="Genomic_DNA"/>
</dbReference>